<gene>
    <name evidence="1" type="ORF">GQ602_004783</name>
</gene>
<evidence type="ECO:0000313" key="1">
    <source>
        <dbReference type="EMBL" id="KAF4585478.1"/>
    </source>
</evidence>
<proteinExistence type="predicted"/>
<evidence type="ECO:0000313" key="2">
    <source>
        <dbReference type="Proteomes" id="UP000562929"/>
    </source>
</evidence>
<name>A0A8H4Q4F8_9HYPO</name>
<dbReference type="EMBL" id="JAACLJ010000005">
    <property type="protein sequence ID" value="KAF4585478.1"/>
    <property type="molecule type" value="Genomic_DNA"/>
</dbReference>
<protein>
    <submittedName>
        <fullName evidence="1">Uncharacterized protein</fullName>
    </submittedName>
</protein>
<organism evidence="1 2">
    <name type="scientific">Ophiocordyceps camponoti-floridani</name>
    <dbReference type="NCBI Taxonomy" id="2030778"/>
    <lineage>
        <taxon>Eukaryota</taxon>
        <taxon>Fungi</taxon>
        <taxon>Dikarya</taxon>
        <taxon>Ascomycota</taxon>
        <taxon>Pezizomycotina</taxon>
        <taxon>Sordariomycetes</taxon>
        <taxon>Hypocreomycetidae</taxon>
        <taxon>Hypocreales</taxon>
        <taxon>Ophiocordycipitaceae</taxon>
        <taxon>Ophiocordyceps</taxon>
    </lineage>
</organism>
<sequence>MIPWAREPEYLSQVRIFKLHRSIIFISVTRVVKEDVLSHAAAIVAGLGQVRQIRSQRHCIMLSASWPLDTTRPRLMLPQAVARVLLIPGLALSLFPVLPRLFACAPGVSSAIGLTVGHYETHETCVGRCGSALLLAVSRWSDCAHDDTSGFVDYGGSLAKLRTHGIDHLTWYDEGTGMRRAG</sequence>
<reference evidence="1 2" key="1">
    <citation type="journal article" date="2020" name="G3 (Bethesda)">
        <title>Genetic Underpinnings of Host Manipulation by Ophiocordyceps as Revealed by Comparative Transcriptomics.</title>
        <authorList>
            <person name="Will I."/>
            <person name="Das B."/>
            <person name="Trinh T."/>
            <person name="Brachmann A."/>
            <person name="Ohm R.A."/>
            <person name="de Bekker C."/>
        </authorList>
    </citation>
    <scope>NUCLEOTIDE SEQUENCE [LARGE SCALE GENOMIC DNA]</scope>
    <source>
        <strain evidence="1 2">EC05</strain>
    </source>
</reference>
<dbReference type="AlphaFoldDB" id="A0A8H4Q4F8"/>
<dbReference type="Proteomes" id="UP000562929">
    <property type="component" value="Unassembled WGS sequence"/>
</dbReference>
<keyword evidence="2" id="KW-1185">Reference proteome</keyword>
<comment type="caution">
    <text evidence="1">The sequence shown here is derived from an EMBL/GenBank/DDBJ whole genome shotgun (WGS) entry which is preliminary data.</text>
</comment>
<accession>A0A8H4Q4F8</accession>